<sequence length="241" mass="27088">MKKRKMLSFILMGLFLLQSALPVAASEPLTEEESLIAELNQGDTLELLFFGKTIWNDEEKYEDLKDIISEMLLEFLINTGAADEETQSEEIKDLIEYAYEIGISEDVFSIAADSVGVDPQSYQDAVQKVFRSQALKNLDEEFLLLEAGGIPELTLMYKDEWYGERTDDSRIALASSILEVLEGMGQETKGYNGNTLAQAINDRYDEDAGDSVLYLALDILQEEDYYYTMISGVMACLGDIE</sequence>
<evidence type="ECO:0000313" key="3">
    <source>
        <dbReference type="Proteomes" id="UP001652409"/>
    </source>
</evidence>
<feature type="chain" id="PRO_5046900826" description="DUF1002 domain-containing protein" evidence="1">
    <location>
        <begin position="26"/>
        <end position="241"/>
    </location>
</feature>
<comment type="caution">
    <text evidence="2">The sequence shown here is derived from an EMBL/GenBank/DDBJ whole genome shotgun (WGS) entry which is preliminary data.</text>
</comment>
<dbReference type="RefSeq" id="WP_158421939.1">
    <property type="nucleotide sequence ID" value="NZ_JAOQJL010000022.1"/>
</dbReference>
<accession>A0ABT2TVB4</accession>
<feature type="signal peptide" evidence="1">
    <location>
        <begin position="1"/>
        <end position="25"/>
    </location>
</feature>
<protein>
    <recommendedName>
        <fullName evidence="4">DUF1002 domain-containing protein</fullName>
    </recommendedName>
</protein>
<keyword evidence="1" id="KW-0732">Signal</keyword>
<gene>
    <name evidence="2" type="ORF">OCV61_11415</name>
</gene>
<evidence type="ECO:0000256" key="1">
    <source>
        <dbReference type="SAM" id="SignalP"/>
    </source>
</evidence>
<reference evidence="2 3" key="1">
    <citation type="journal article" date="2021" name="ISME Commun">
        <title>Automated analysis of genomic sequences facilitates high-throughput and comprehensive description of bacteria.</title>
        <authorList>
            <person name="Hitch T.C.A."/>
        </authorList>
    </citation>
    <scope>NUCLEOTIDE SEQUENCE [LARGE SCALE GENOMIC DNA]</scope>
    <source>
        <strain evidence="2 3">Sanger_23</strain>
    </source>
</reference>
<evidence type="ECO:0008006" key="4">
    <source>
        <dbReference type="Google" id="ProtNLM"/>
    </source>
</evidence>
<dbReference type="Proteomes" id="UP001652409">
    <property type="component" value="Unassembled WGS sequence"/>
</dbReference>
<keyword evidence="3" id="KW-1185">Reference proteome</keyword>
<evidence type="ECO:0000313" key="2">
    <source>
        <dbReference type="EMBL" id="MCU6766017.1"/>
    </source>
</evidence>
<dbReference type="EMBL" id="JAOQJL010000022">
    <property type="protein sequence ID" value="MCU6766017.1"/>
    <property type="molecule type" value="Genomic_DNA"/>
</dbReference>
<proteinExistence type="predicted"/>
<name>A0ABT2TVB4_9FIRM</name>
<organism evidence="2 3">
    <name type="scientific">Blautia ammoniilytica</name>
    <dbReference type="NCBI Taxonomy" id="2981782"/>
    <lineage>
        <taxon>Bacteria</taxon>
        <taxon>Bacillati</taxon>
        <taxon>Bacillota</taxon>
        <taxon>Clostridia</taxon>
        <taxon>Lachnospirales</taxon>
        <taxon>Lachnospiraceae</taxon>
        <taxon>Blautia</taxon>
    </lineage>
</organism>